<dbReference type="NCBIfam" id="TIGR01427">
    <property type="entry name" value="PTS_IIC_fructo"/>
    <property type="match status" value="1"/>
</dbReference>
<dbReference type="InterPro" id="IPR006327">
    <property type="entry name" value="PTS_IIC_fruc"/>
</dbReference>
<feature type="domain" description="PTS EIIA type-2" evidence="13">
    <location>
        <begin position="5"/>
        <end position="149"/>
    </location>
</feature>
<keyword evidence="6" id="KW-0762">Sugar transport</keyword>
<evidence type="ECO:0000256" key="10">
    <source>
        <dbReference type="ARBA" id="ARBA00022989"/>
    </source>
</evidence>
<dbReference type="InterPro" id="IPR003501">
    <property type="entry name" value="PTS_EIIB_2/3"/>
</dbReference>
<organism evidence="16 17">
    <name type="scientific">Streptococcus cristatus</name>
    <dbReference type="NCBI Taxonomy" id="45634"/>
    <lineage>
        <taxon>Bacteria</taxon>
        <taxon>Bacillati</taxon>
        <taxon>Bacillota</taxon>
        <taxon>Bacilli</taxon>
        <taxon>Lactobacillales</taxon>
        <taxon>Streptococcaceae</taxon>
        <taxon>Streptococcus</taxon>
    </lineage>
</organism>
<dbReference type="Gene3D" id="3.40.930.10">
    <property type="entry name" value="Mannitol-specific EII, Chain A"/>
    <property type="match status" value="1"/>
</dbReference>
<evidence type="ECO:0000256" key="6">
    <source>
        <dbReference type="ARBA" id="ARBA00022597"/>
    </source>
</evidence>
<dbReference type="GO" id="GO:0005737">
    <property type="term" value="C:cytoplasm"/>
    <property type="evidence" value="ECO:0007669"/>
    <property type="project" value="UniProtKB-SubCell"/>
</dbReference>
<dbReference type="GO" id="GO:0090563">
    <property type="term" value="F:protein-phosphocysteine-sugar phosphotransferase activity"/>
    <property type="evidence" value="ECO:0007669"/>
    <property type="project" value="TreeGrafter"/>
</dbReference>
<evidence type="ECO:0000256" key="3">
    <source>
        <dbReference type="ARBA" id="ARBA00022448"/>
    </source>
</evidence>
<evidence type="ECO:0000256" key="9">
    <source>
        <dbReference type="ARBA" id="ARBA00022692"/>
    </source>
</evidence>
<evidence type="ECO:0000313" key="16">
    <source>
        <dbReference type="EMBL" id="KAA0967198.1"/>
    </source>
</evidence>
<dbReference type="InterPro" id="IPR004715">
    <property type="entry name" value="PTS_IIA_fruc"/>
</dbReference>
<dbReference type="SUPFAM" id="SSF52794">
    <property type="entry name" value="PTS system IIB component-like"/>
    <property type="match status" value="1"/>
</dbReference>
<evidence type="ECO:0000256" key="1">
    <source>
        <dbReference type="ARBA" id="ARBA00004429"/>
    </source>
</evidence>
<gene>
    <name evidence="16" type="ORF">FXF62_00525</name>
</gene>
<keyword evidence="4" id="KW-1003">Cell membrane</keyword>
<dbReference type="NCBIfam" id="TIGR00829">
    <property type="entry name" value="FRU"/>
    <property type="match status" value="1"/>
</dbReference>
<evidence type="ECO:0000313" key="17">
    <source>
        <dbReference type="Proteomes" id="UP000323039"/>
    </source>
</evidence>
<feature type="transmembrane region" description="Helical" evidence="12">
    <location>
        <begin position="340"/>
        <end position="365"/>
    </location>
</feature>
<reference evidence="16 17" key="1">
    <citation type="submission" date="2019-08" db="EMBL/GenBank/DDBJ databases">
        <title>Genome sequence and analysis of Streptococcus cristatus strain S22 isolated from throat swab of children scarlet fever in Hangzhou, China.</title>
        <authorList>
            <person name="Huang Y."/>
            <person name="Xie L."/>
        </authorList>
    </citation>
    <scope>NUCLEOTIDE SEQUENCE [LARGE SCALE GENOMIC DNA]</scope>
    <source>
        <strain evidence="16 17">S22</strain>
    </source>
</reference>
<dbReference type="PROSITE" id="PS51099">
    <property type="entry name" value="PTS_EIIB_TYPE_2"/>
    <property type="match status" value="1"/>
</dbReference>
<keyword evidence="5" id="KW-0597">Phosphoprotein</keyword>
<name>A0A5B0DL61_STRCR</name>
<dbReference type="InterPro" id="IPR002178">
    <property type="entry name" value="PTS_EIIA_type-2_dom"/>
</dbReference>
<dbReference type="RefSeq" id="WP_149517240.1">
    <property type="nucleotide sequence ID" value="NZ_VSJJ01000001.1"/>
</dbReference>
<dbReference type="NCBIfam" id="TIGR00848">
    <property type="entry name" value="fruA"/>
    <property type="match status" value="1"/>
</dbReference>
<dbReference type="CDD" id="cd00211">
    <property type="entry name" value="PTS_IIA_fru"/>
    <property type="match status" value="1"/>
</dbReference>
<feature type="transmembrane region" description="Helical" evidence="12">
    <location>
        <begin position="444"/>
        <end position="465"/>
    </location>
</feature>
<comment type="caution">
    <text evidence="16">The sequence shown here is derived from an EMBL/GenBank/DDBJ whole genome shotgun (WGS) entry which is preliminary data.</text>
</comment>
<dbReference type="InterPro" id="IPR003353">
    <property type="entry name" value="PTS_IIB_fruc"/>
</dbReference>
<dbReference type="InterPro" id="IPR036095">
    <property type="entry name" value="PTS_EIIB-like_sf"/>
</dbReference>
<dbReference type="InterPro" id="IPR013014">
    <property type="entry name" value="PTS_EIIC_2"/>
</dbReference>
<dbReference type="PANTHER" id="PTHR30505:SF28">
    <property type="entry name" value="PTS SYSTEM 2-O-ALPHA-MANNOSYL-D-GLYCERATE-SPECIFIC EIIABC COMPONENT"/>
    <property type="match status" value="1"/>
</dbReference>
<dbReference type="GO" id="GO:0009401">
    <property type="term" value="P:phosphoenolpyruvate-dependent sugar phosphotransferase system"/>
    <property type="evidence" value="ECO:0007669"/>
    <property type="project" value="UniProtKB-KW"/>
</dbReference>
<dbReference type="AlphaFoldDB" id="A0A5B0DL61"/>
<dbReference type="Pfam" id="PF02378">
    <property type="entry name" value="PTS_EIIC"/>
    <property type="match status" value="1"/>
</dbReference>
<dbReference type="InterPro" id="IPR013011">
    <property type="entry name" value="PTS_EIIB_2"/>
</dbReference>
<dbReference type="CDD" id="cd05569">
    <property type="entry name" value="PTS_IIB_fructose"/>
    <property type="match status" value="1"/>
</dbReference>
<evidence type="ECO:0000259" key="15">
    <source>
        <dbReference type="PROSITE" id="PS51104"/>
    </source>
</evidence>
<feature type="transmembrane region" description="Helical" evidence="12">
    <location>
        <begin position="477"/>
        <end position="499"/>
    </location>
</feature>
<evidence type="ECO:0000256" key="2">
    <source>
        <dbReference type="ARBA" id="ARBA00004496"/>
    </source>
</evidence>
<dbReference type="InterPro" id="IPR016152">
    <property type="entry name" value="PTrfase/Anion_transptr"/>
</dbReference>
<evidence type="ECO:0000259" key="13">
    <source>
        <dbReference type="PROSITE" id="PS51094"/>
    </source>
</evidence>
<evidence type="ECO:0000259" key="14">
    <source>
        <dbReference type="PROSITE" id="PS51099"/>
    </source>
</evidence>
<dbReference type="PANTHER" id="PTHR30505">
    <property type="entry name" value="FRUCTOSE-LIKE PERMEASE"/>
    <property type="match status" value="1"/>
</dbReference>
<dbReference type="GO" id="GO:0005351">
    <property type="term" value="F:carbohydrate:proton symporter activity"/>
    <property type="evidence" value="ECO:0007669"/>
    <property type="project" value="InterPro"/>
</dbReference>
<feature type="domain" description="PTS EIIB type-2" evidence="14">
    <location>
        <begin position="169"/>
        <end position="264"/>
    </location>
</feature>
<keyword evidence="11 12" id="KW-0472">Membrane</keyword>
<dbReference type="Pfam" id="PF00359">
    <property type="entry name" value="PTS_EIIA_2"/>
    <property type="match status" value="1"/>
</dbReference>
<evidence type="ECO:0000256" key="4">
    <source>
        <dbReference type="ARBA" id="ARBA00022475"/>
    </source>
</evidence>
<feature type="transmembrane region" description="Helical" evidence="12">
    <location>
        <begin position="377"/>
        <end position="397"/>
    </location>
</feature>
<dbReference type="Gene3D" id="3.40.50.2300">
    <property type="match status" value="1"/>
</dbReference>
<evidence type="ECO:0000256" key="8">
    <source>
        <dbReference type="ARBA" id="ARBA00022683"/>
    </source>
</evidence>
<dbReference type="FunFam" id="3.40.50.2300:FF:000014">
    <property type="entry name" value="PTS system fructose-like transporter subunit IIB"/>
    <property type="match status" value="1"/>
</dbReference>
<feature type="transmembrane region" description="Helical" evidence="12">
    <location>
        <begin position="303"/>
        <end position="320"/>
    </location>
</feature>
<dbReference type="FunFam" id="3.40.930.10:FF:000009">
    <property type="entry name" value="PTS system, fructose specific IIABC component"/>
    <property type="match status" value="1"/>
</dbReference>
<keyword evidence="8" id="KW-0598">Phosphotransferase system</keyword>
<dbReference type="GO" id="GO:0022877">
    <property type="term" value="F:protein-N(PI)-phosphohistidine-fructose phosphotransferase system transporter activity"/>
    <property type="evidence" value="ECO:0007669"/>
    <property type="project" value="InterPro"/>
</dbReference>
<dbReference type="SUPFAM" id="SSF55804">
    <property type="entry name" value="Phoshotransferase/anion transport protein"/>
    <property type="match status" value="1"/>
</dbReference>
<keyword evidence="9 12" id="KW-0812">Transmembrane</keyword>
<keyword evidence="10 12" id="KW-1133">Transmembrane helix</keyword>
<feature type="domain" description="PTS EIIC type-2" evidence="15">
    <location>
        <begin position="292"/>
        <end position="653"/>
    </location>
</feature>
<sequence>MKIQDLLRKDVMLLDLQATEKTAVIEEMIQSLVKHGYVTDFETFKEGILAREALTSTGLGDGIAMPHSKNAAVKEATVLFAKSNKGVDYESLDGQPTDLFFMIAAPEGANDTHLAALAELSQYLMKDGFAEKLRKVSSPDEVIALFDQASEKATEPATVAPAIEGGDFLVAVTACTTGIAHTYMAQEALQKVAAEMGVGIKVETNGASGVGNKLTAEDIKKAKAVIIAADKAVEMDRFDGKPLISRPVADGIRKTEELINLALSGNAEVYKAANGGAVAASSNEKLSLGGAFYKHLMSGVSQMLPFVIGGGIMIAIAFLLDQILGVPKDQLSNLGSYHEIAAQFKAIGGAAFGFMLPVLAGYIAYSIAEKPGLVSGFVAGAIASSGASFGGVAYAAGGEKTLSLAGVSSGFLGALVGGFLAGGVILVLRKLLAGLPRSLEGIRSILLLPLLGVLVTGFLMLAVNIPMSAINTALNDFLASLSGSSAVLLGLLVGGMMAVDMGGPVNKAAYVFGTSTLASTVSTGGSPVMAAVMAAGMVPPLAVFVATLLFKDKFTTEERDSGLTNIVMGLSFITEGAIPFGAADPARAIPSFIVGSALTGALVGLSGIKLMAPHGGIFVIGLTNNPILYLVYVLIGAVVSGILFGYLRKPLEK</sequence>
<proteinExistence type="predicted"/>
<keyword evidence="3" id="KW-0813">Transport</keyword>
<dbReference type="InterPro" id="IPR050864">
    <property type="entry name" value="Bacterial_PTS_Sugar_Transport"/>
</dbReference>
<accession>A0A5B0DL61</accession>
<evidence type="ECO:0000256" key="11">
    <source>
        <dbReference type="ARBA" id="ARBA00023136"/>
    </source>
</evidence>
<feature type="transmembrane region" description="Helical" evidence="12">
    <location>
        <begin position="627"/>
        <end position="647"/>
    </location>
</feature>
<protein>
    <submittedName>
        <fullName evidence="16">PTS fructose transporter subunit IIC</fullName>
    </submittedName>
</protein>
<dbReference type="Pfam" id="PF02302">
    <property type="entry name" value="PTS_IIB"/>
    <property type="match status" value="1"/>
</dbReference>
<feature type="transmembrane region" description="Helical" evidence="12">
    <location>
        <begin position="531"/>
        <end position="550"/>
    </location>
</feature>
<dbReference type="EMBL" id="VSJJ01000001">
    <property type="protein sequence ID" value="KAA0967198.1"/>
    <property type="molecule type" value="Genomic_DNA"/>
</dbReference>
<evidence type="ECO:0000256" key="7">
    <source>
        <dbReference type="ARBA" id="ARBA00022679"/>
    </source>
</evidence>
<dbReference type="InterPro" id="IPR003352">
    <property type="entry name" value="PTS_EIIC"/>
</dbReference>
<dbReference type="GO" id="GO:0005886">
    <property type="term" value="C:plasma membrane"/>
    <property type="evidence" value="ECO:0007669"/>
    <property type="project" value="UniProtKB-SubCell"/>
</dbReference>
<feature type="transmembrane region" description="Helical" evidence="12">
    <location>
        <begin position="409"/>
        <end position="432"/>
    </location>
</feature>
<keyword evidence="7" id="KW-0808">Transferase</keyword>
<feature type="transmembrane region" description="Helical" evidence="12">
    <location>
        <begin position="562"/>
        <end position="582"/>
    </location>
</feature>
<dbReference type="PROSITE" id="PS51104">
    <property type="entry name" value="PTS_EIIC_TYPE_2"/>
    <property type="match status" value="1"/>
</dbReference>
<dbReference type="PROSITE" id="PS51094">
    <property type="entry name" value="PTS_EIIA_TYPE_2"/>
    <property type="match status" value="1"/>
</dbReference>
<dbReference type="Proteomes" id="UP000323039">
    <property type="component" value="Unassembled WGS sequence"/>
</dbReference>
<comment type="subcellular location">
    <subcellularLocation>
        <location evidence="1">Cell inner membrane</location>
        <topology evidence="1">Multi-pass membrane protein</topology>
    </subcellularLocation>
    <subcellularLocation>
        <location evidence="2">Cytoplasm</location>
    </subcellularLocation>
</comment>
<evidence type="ECO:0000256" key="5">
    <source>
        <dbReference type="ARBA" id="ARBA00022553"/>
    </source>
</evidence>
<evidence type="ECO:0000256" key="12">
    <source>
        <dbReference type="SAM" id="Phobius"/>
    </source>
</evidence>